<dbReference type="PANTHER" id="PTHR46024">
    <property type="entry name" value="HISTONE-LYSINE N-METHYLTRANSFERASE EGGLESS"/>
    <property type="match status" value="1"/>
</dbReference>
<dbReference type="InterPro" id="IPR041292">
    <property type="entry name" value="Tudor_4"/>
</dbReference>
<feature type="domain" description="DUF5604" evidence="4">
    <location>
        <begin position="354"/>
        <end position="406"/>
    </location>
</feature>
<evidence type="ECO:0000259" key="6">
    <source>
        <dbReference type="Pfam" id="PF18359"/>
    </source>
</evidence>
<comment type="subcellular location">
    <subcellularLocation>
        <location evidence="1">Nucleus</location>
    </subcellularLocation>
</comment>
<dbReference type="PANTHER" id="PTHR46024:SF1">
    <property type="entry name" value="HISTONE-LYSINE N-METHYLTRANSFERASE EGGLESS"/>
    <property type="match status" value="1"/>
</dbReference>
<gene>
    <name evidence="7" type="ORF">Q5P01_018459</name>
</gene>
<feature type="compositionally biased region" description="Acidic residues" evidence="3">
    <location>
        <begin position="233"/>
        <end position="244"/>
    </location>
</feature>
<feature type="compositionally biased region" description="Polar residues" evidence="3">
    <location>
        <begin position="211"/>
        <end position="220"/>
    </location>
</feature>
<keyword evidence="8" id="KW-1185">Reference proteome</keyword>
<dbReference type="InterPro" id="IPR040880">
    <property type="entry name" value="DUF5604"/>
</dbReference>
<feature type="compositionally biased region" description="Polar residues" evidence="3">
    <location>
        <begin position="307"/>
        <end position="320"/>
    </location>
</feature>
<evidence type="ECO:0000313" key="7">
    <source>
        <dbReference type="EMBL" id="KAK2830528.1"/>
    </source>
</evidence>
<dbReference type="InterPro" id="IPR041291">
    <property type="entry name" value="TUDOR_5"/>
</dbReference>
<dbReference type="Pfam" id="PF18359">
    <property type="entry name" value="Tudor_5"/>
    <property type="match status" value="1"/>
</dbReference>
<dbReference type="GO" id="GO:0005634">
    <property type="term" value="C:nucleus"/>
    <property type="evidence" value="ECO:0007669"/>
    <property type="project" value="UniProtKB-SubCell"/>
</dbReference>
<dbReference type="AlphaFoldDB" id="A0AA88SE38"/>
<feature type="domain" description="Histone methyltransferase Tudor" evidence="6">
    <location>
        <begin position="415"/>
        <end position="455"/>
    </location>
</feature>
<evidence type="ECO:0000313" key="8">
    <source>
        <dbReference type="Proteomes" id="UP001187415"/>
    </source>
</evidence>
<dbReference type="Pfam" id="PF18358">
    <property type="entry name" value="Tudor_4"/>
    <property type="match status" value="1"/>
</dbReference>
<sequence>MQWPKQKHLSVACPATGGSGELVSAWRSSVRGGHGRRSSRIKDTFAASIVTMEEEEVVEMSKEELQKWIRDQVHKSELISPDILKKCKLLQSTVEKREKQAEHLLKLCKSVAAFEAIVKTQYALLGWEYNDTDSDGNLPDYRHSLSSSCDPVHSDTQVCCSPATVGPTPLLEKLQDRENPSSNNGKNCTTRQLRKPVVVLTRLPESKISPPLSSAPQNQCSEHESSSSSDMQWEPEDNSSDSDFTESTKKRKIDGKSKKRGKSGAAPQASTSTNTKSSRTKTATPQARSVKSSKAKTVTTKVDRNTNAKSNARRTSTPPKSTDGIGPMCPVATLCQSSGETTQRLPRCVPHREVCVNMHVLARKRAMEWQQGQIVEILTKDDGRVKYKVNFEKKGKSLLSGHHIAFVCMPSLEQLIVGARVVVKCPADQPKFCPGILAELPSRKNKMRFLIFTDDHTPHYLGLQSLHLVCKPLMDPLDDILDKTHKSFMKEYLNAWPFPLHTMYRVGQIINVELNGVQEKCEVQLVDCSLIQVVFQKDQHKEWIYRGSIRLEHMIKMIMTLKAGK</sequence>
<dbReference type="InterPro" id="IPR051516">
    <property type="entry name" value="SETDB_methyltransferase"/>
</dbReference>
<dbReference type="GO" id="GO:0070828">
    <property type="term" value="P:heterochromatin organization"/>
    <property type="evidence" value="ECO:0007669"/>
    <property type="project" value="TreeGrafter"/>
</dbReference>
<dbReference type="Gene3D" id="2.30.30.140">
    <property type="match status" value="2"/>
</dbReference>
<dbReference type="Proteomes" id="UP001187415">
    <property type="component" value="Unassembled WGS sequence"/>
</dbReference>
<dbReference type="GO" id="GO:0010629">
    <property type="term" value="P:negative regulation of gene expression"/>
    <property type="evidence" value="ECO:0007669"/>
    <property type="project" value="TreeGrafter"/>
</dbReference>
<feature type="region of interest" description="Disordered" evidence="3">
    <location>
        <begin position="172"/>
        <end position="325"/>
    </location>
</feature>
<accession>A0AA88SE38</accession>
<keyword evidence="2" id="KW-0539">Nucleus</keyword>
<dbReference type="Pfam" id="PF18300">
    <property type="entry name" value="DUF5604"/>
    <property type="match status" value="1"/>
</dbReference>
<feature type="domain" description="Histone methyltransferase Tudor" evidence="5">
    <location>
        <begin position="506"/>
        <end position="552"/>
    </location>
</feature>
<evidence type="ECO:0000256" key="3">
    <source>
        <dbReference type="SAM" id="MobiDB-lite"/>
    </source>
</evidence>
<feature type="compositionally biased region" description="Polar residues" evidence="3">
    <location>
        <begin position="180"/>
        <end position="191"/>
    </location>
</feature>
<feature type="compositionally biased region" description="Basic residues" evidence="3">
    <location>
        <begin position="249"/>
        <end position="262"/>
    </location>
</feature>
<evidence type="ECO:0000259" key="4">
    <source>
        <dbReference type="Pfam" id="PF18300"/>
    </source>
</evidence>
<organism evidence="7 8">
    <name type="scientific">Channa striata</name>
    <name type="common">Snakehead murrel</name>
    <name type="synonym">Ophicephalus striatus</name>
    <dbReference type="NCBI Taxonomy" id="64152"/>
    <lineage>
        <taxon>Eukaryota</taxon>
        <taxon>Metazoa</taxon>
        <taxon>Chordata</taxon>
        <taxon>Craniata</taxon>
        <taxon>Vertebrata</taxon>
        <taxon>Euteleostomi</taxon>
        <taxon>Actinopterygii</taxon>
        <taxon>Neopterygii</taxon>
        <taxon>Teleostei</taxon>
        <taxon>Neoteleostei</taxon>
        <taxon>Acanthomorphata</taxon>
        <taxon>Anabantaria</taxon>
        <taxon>Anabantiformes</taxon>
        <taxon>Channoidei</taxon>
        <taxon>Channidae</taxon>
        <taxon>Channa</taxon>
    </lineage>
</organism>
<evidence type="ECO:0000256" key="2">
    <source>
        <dbReference type="ARBA" id="ARBA00023242"/>
    </source>
</evidence>
<comment type="caution">
    <text evidence="7">The sequence shown here is derived from an EMBL/GenBank/DDBJ whole genome shotgun (WGS) entry which is preliminary data.</text>
</comment>
<name>A0AA88SE38_CHASR</name>
<reference evidence="7" key="1">
    <citation type="submission" date="2023-07" db="EMBL/GenBank/DDBJ databases">
        <title>Chromosome-level Genome Assembly of Striped Snakehead (Channa striata).</title>
        <authorList>
            <person name="Liu H."/>
        </authorList>
    </citation>
    <scope>NUCLEOTIDE SEQUENCE</scope>
    <source>
        <strain evidence="7">Gz</strain>
        <tissue evidence="7">Muscle</tissue>
    </source>
</reference>
<proteinExistence type="predicted"/>
<evidence type="ECO:0000259" key="5">
    <source>
        <dbReference type="Pfam" id="PF18358"/>
    </source>
</evidence>
<dbReference type="EMBL" id="JAUPFM010000014">
    <property type="protein sequence ID" value="KAK2830528.1"/>
    <property type="molecule type" value="Genomic_DNA"/>
</dbReference>
<protein>
    <submittedName>
        <fullName evidence="7">Uncharacterized protein</fullName>
    </submittedName>
</protein>
<evidence type="ECO:0000256" key="1">
    <source>
        <dbReference type="ARBA" id="ARBA00004123"/>
    </source>
</evidence>
<dbReference type="GO" id="GO:0046974">
    <property type="term" value="F:histone H3K9 methyltransferase activity"/>
    <property type="evidence" value="ECO:0007669"/>
    <property type="project" value="TreeGrafter"/>
</dbReference>
<feature type="compositionally biased region" description="Low complexity" evidence="3">
    <location>
        <begin position="269"/>
        <end position="300"/>
    </location>
</feature>